<proteinExistence type="predicted"/>
<reference evidence="1 2" key="1">
    <citation type="submission" date="2017-11" db="EMBL/GenBank/DDBJ databases">
        <title>Isolation and Characterization of Family Methanocellaceae Species from Potential Methane Hydrate Area Offshore Southwestern Taiwan.</title>
        <authorList>
            <person name="Zhang W.-L."/>
            <person name="Chen W.-C."/>
            <person name="Lai M.-C."/>
            <person name="Chen S.-C."/>
        </authorList>
    </citation>
    <scope>NUCLEOTIDE SEQUENCE [LARGE SCALE GENOMIC DNA]</scope>
    <source>
        <strain evidence="1 2">CWC-04</strain>
    </source>
</reference>
<evidence type="ECO:0000313" key="2">
    <source>
        <dbReference type="Proteomes" id="UP001320159"/>
    </source>
</evidence>
<dbReference type="InterPro" id="IPR025984">
    <property type="entry name" value="DCTPP"/>
</dbReference>
<dbReference type="Gene3D" id="1.10.287.1080">
    <property type="entry name" value="MazG-like"/>
    <property type="match status" value="1"/>
</dbReference>
<dbReference type="RefSeq" id="WP_230740285.1">
    <property type="nucleotide sequence ID" value="NZ_PGCK01000002.1"/>
</dbReference>
<dbReference type="Proteomes" id="UP001320159">
    <property type="component" value="Unassembled WGS sequence"/>
</dbReference>
<protein>
    <submittedName>
        <fullName evidence="1">Nucleotide pyrophosphohydrolase</fullName>
    </submittedName>
</protein>
<dbReference type="PANTHER" id="PTHR46523">
    <property type="entry name" value="DCTP PYROPHOSPHATASE 1"/>
    <property type="match status" value="1"/>
</dbReference>
<dbReference type="InterPro" id="IPR052555">
    <property type="entry name" value="dCTP_Pyrophosphatase"/>
</dbReference>
<dbReference type="EMBL" id="PGCK01000002">
    <property type="protein sequence ID" value="MCD1293869.1"/>
    <property type="molecule type" value="Genomic_DNA"/>
</dbReference>
<dbReference type="GO" id="GO:0009143">
    <property type="term" value="P:nucleoside triphosphate catabolic process"/>
    <property type="evidence" value="ECO:0007669"/>
    <property type="project" value="InterPro"/>
</dbReference>
<dbReference type="AlphaFoldDB" id="A0AAP2RAF7"/>
<gene>
    <name evidence="1" type="ORF">CUJ83_02505</name>
</gene>
<dbReference type="GO" id="GO:0047429">
    <property type="term" value="F:nucleoside triphosphate diphosphatase activity"/>
    <property type="evidence" value="ECO:0007669"/>
    <property type="project" value="InterPro"/>
</dbReference>
<dbReference type="PIRSF" id="PIRSF029826">
    <property type="entry name" value="UCP029826_pph"/>
    <property type="match status" value="1"/>
</dbReference>
<name>A0AAP2RAF7_9EURY</name>
<dbReference type="PANTHER" id="PTHR46523:SF1">
    <property type="entry name" value="DCTP PYROPHOSPHATASE 1"/>
    <property type="match status" value="1"/>
</dbReference>
<organism evidence="1 2">
    <name type="scientific">Methanooceanicella nereidis</name>
    <dbReference type="NCBI Taxonomy" id="2052831"/>
    <lineage>
        <taxon>Archaea</taxon>
        <taxon>Methanobacteriati</taxon>
        <taxon>Methanobacteriota</taxon>
        <taxon>Stenosarchaea group</taxon>
        <taxon>Methanomicrobia</taxon>
        <taxon>Methanocellales</taxon>
        <taxon>Methanocellaceae</taxon>
        <taxon>Methanooceanicella</taxon>
    </lineage>
</organism>
<accession>A0AAP2RAF7</accession>
<dbReference type="CDD" id="cd11537">
    <property type="entry name" value="NTP-PPase_RS21-C6_like"/>
    <property type="match status" value="1"/>
</dbReference>
<keyword evidence="2" id="KW-1185">Reference proteome</keyword>
<dbReference type="SUPFAM" id="SSF101386">
    <property type="entry name" value="all-alpha NTP pyrophosphatases"/>
    <property type="match status" value="1"/>
</dbReference>
<evidence type="ECO:0000313" key="1">
    <source>
        <dbReference type="EMBL" id="MCD1293869.1"/>
    </source>
</evidence>
<comment type="caution">
    <text evidence="1">The sequence shown here is derived from an EMBL/GenBank/DDBJ whole genome shotgun (WGS) entry which is preliminary data.</text>
</comment>
<dbReference type="Pfam" id="PF12643">
    <property type="entry name" value="MazG-like"/>
    <property type="match status" value="1"/>
</dbReference>
<sequence length="122" mass="14342">MPSDSSSTVNDLKSEVQRFCEDRDWDRFHNAKDLAIGISTEAAELLDNFRFKSNNEIEGLFFKDETREQITQELADVMFFILRFSQVYDIDLAEELTKKMEINEKKYPVEKARGSNKKYTEL</sequence>